<dbReference type="EMBL" id="OZ021741">
    <property type="protein sequence ID" value="CAK9325490.1"/>
    <property type="molecule type" value="Genomic_DNA"/>
</dbReference>
<name>A0ABP0Z3I2_9ROSI</name>
<accession>A0ABP0Z3I2</accession>
<reference evidence="1 2" key="1">
    <citation type="submission" date="2024-03" db="EMBL/GenBank/DDBJ databases">
        <authorList>
            <person name="Gkanogiannis A."/>
            <person name="Becerra Lopez-Lavalle L."/>
        </authorList>
    </citation>
    <scope>NUCLEOTIDE SEQUENCE [LARGE SCALE GENOMIC DNA]</scope>
</reference>
<sequence>MYVLLDLDGGAVWFRNFNLLGNCFLHKNVADSEAAGDDIMQCSSYNPRSMLLLVDNIQIPGFTKIIVACMLHSKGNSAYSTRSELLHSGITRAALQTLTAEVSLPFYLQDGLVSSSYELIRGVGITPNQCGAKVTYPPVLPNSRPATSSPTYSGRPV</sequence>
<gene>
    <name evidence="1" type="ORF">CITCOLO1_LOCUS17754</name>
</gene>
<proteinExistence type="predicted"/>
<evidence type="ECO:0000313" key="1">
    <source>
        <dbReference type="EMBL" id="CAK9325490.1"/>
    </source>
</evidence>
<keyword evidence="2" id="KW-1185">Reference proteome</keyword>
<organism evidence="1 2">
    <name type="scientific">Citrullus colocynthis</name>
    <name type="common">colocynth</name>
    <dbReference type="NCBI Taxonomy" id="252529"/>
    <lineage>
        <taxon>Eukaryota</taxon>
        <taxon>Viridiplantae</taxon>
        <taxon>Streptophyta</taxon>
        <taxon>Embryophyta</taxon>
        <taxon>Tracheophyta</taxon>
        <taxon>Spermatophyta</taxon>
        <taxon>Magnoliopsida</taxon>
        <taxon>eudicotyledons</taxon>
        <taxon>Gunneridae</taxon>
        <taxon>Pentapetalae</taxon>
        <taxon>rosids</taxon>
        <taxon>fabids</taxon>
        <taxon>Cucurbitales</taxon>
        <taxon>Cucurbitaceae</taxon>
        <taxon>Benincaseae</taxon>
        <taxon>Citrullus</taxon>
    </lineage>
</organism>
<protein>
    <submittedName>
        <fullName evidence="1">Uncharacterized protein</fullName>
    </submittedName>
</protein>
<evidence type="ECO:0000313" key="2">
    <source>
        <dbReference type="Proteomes" id="UP001642487"/>
    </source>
</evidence>
<dbReference type="Proteomes" id="UP001642487">
    <property type="component" value="Chromosome 7"/>
</dbReference>